<evidence type="ECO:0000256" key="2">
    <source>
        <dbReference type="ARBA" id="ARBA00023315"/>
    </source>
</evidence>
<dbReference type="CDD" id="cd04301">
    <property type="entry name" value="NAT_SF"/>
    <property type="match status" value="1"/>
</dbReference>
<dbReference type="AlphaFoldDB" id="A0A4R2MG62"/>
<gene>
    <name evidence="4" type="ORF">EV684_10867</name>
</gene>
<evidence type="ECO:0000313" key="5">
    <source>
        <dbReference type="Proteomes" id="UP000295106"/>
    </source>
</evidence>
<organism evidence="4 5">
    <name type="scientific">Rubrivivax gelatinosus</name>
    <name type="common">Rhodocyclus gelatinosus</name>
    <name type="synonym">Rhodopseudomonas gelatinosa</name>
    <dbReference type="NCBI Taxonomy" id="28068"/>
    <lineage>
        <taxon>Bacteria</taxon>
        <taxon>Pseudomonadati</taxon>
        <taxon>Pseudomonadota</taxon>
        <taxon>Betaproteobacteria</taxon>
        <taxon>Burkholderiales</taxon>
        <taxon>Sphaerotilaceae</taxon>
        <taxon>Rubrivivax</taxon>
    </lineage>
</organism>
<evidence type="ECO:0000313" key="4">
    <source>
        <dbReference type="EMBL" id="TCP01726.1"/>
    </source>
</evidence>
<accession>A0A4R2MG62</accession>
<dbReference type="Proteomes" id="UP000295106">
    <property type="component" value="Unassembled WGS sequence"/>
</dbReference>
<reference evidence="4 5" key="1">
    <citation type="submission" date="2019-03" db="EMBL/GenBank/DDBJ databases">
        <title>Genomic Encyclopedia of Type Strains, Phase IV (KMG-IV): sequencing the most valuable type-strain genomes for metagenomic binning, comparative biology and taxonomic classification.</title>
        <authorList>
            <person name="Goeker M."/>
        </authorList>
    </citation>
    <scope>NUCLEOTIDE SEQUENCE [LARGE SCALE GENOMIC DNA]</scope>
    <source>
        <strain evidence="4 5">DSM 1709</strain>
    </source>
</reference>
<dbReference type="Pfam" id="PF00583">
    <property type="entry name" value="Acetyltransf_1"/>
    <property type="match status" value="1"/>
</dbReference>
<name>A0A4R2MG62_RUBGE</name>
<evidence type="ECO:0000259" key="3">
    <source>
        <dbReference type="PROSITE" id="PS51186"/>
    </source>
</evidence>
<comment type="caution">
    <text evidence="4">The sequence shown here is derived from an EMBL/GenBank/DDBJ whole genome shotgun (WGS) entry which is preliminary data.</text>
</comment>
<dbReference type="GeneID" id="99683813"/>
<keyword evidence="1 4" id="KW-0808">Transferase</keyword>
<dbReference type="PANTHER" id="PTHR43877">
    <property type="entry name" value="AMINOALKYLPHOSPHONATE N-ACETYLTRANSFERASE-RELATED-RELATED"/>
    <property type="match status" value="1"/>
</dbReference>
<feature type="domain" description="N-acetyltransferase" evidence="3">
    <location>
        <begin position="5"/>
        <end position="158"/>
    </location>
</feature>
<evidence type="ECO:0000256" key="1">
    <source>
        <dbReference type="ARBA" id="ARBA00022679"/>
    </source>
</evidence>
<dbReference type="InterPro" id="IPR000182">
    <property type="entry name" value="GNAT_dom"/>
</dbReference>
<dbReference type="PROSITE" id="PS51186">
    <property type="entry name" value="GNAT"/>
    <property type="match status" value="1"/>
</dbReference>
<dbReference type="RefSeq" id="WP_132647794.1">
    <property type="nucleotide sequence ID" value="NZ_CP181386.1"/>
</dbReference>
<dbReference type="EMBL" id="SLXD01000008">
    <property type="protein sequence ID" value="TCP01726.1"/>
    <property type="molecule type" value="Genomic_DNA"/>
</dbReference>
<dbReference type="PANTHER" id="PTHR43877:SF2">
    <property type="entry name" value="AMINOALKYLPHOSPHONATE N-ACETYLTRANSFERASE-RELATED"/>
    <property type="match status" value="1"/>
</dbReference>
<dbReference type="InterPro" id="IPR016181">
    <property type="entry name" value="Acyl_CoA_acyltransferase"/>
</dbReference>
<keyword evidence="2" id="KW-0012">Acyltransferase</keyword>
<dbReference type="OrthoDB" id="5916960at2"/>
<dbReference type="Gene3D" id="3.40.630.30">
    <property type="match status" value="1"/>
</dbReference>
<protein>
    <submittedName>
        <fullName evidence="4">Acetyltransferase (GNAT) family protein</fullName>
    </submittedName>
</protein>
<dbReference type="SUPFAM" id="SSF55729">
    <property type="entry name" value="Acyl-CoA N-acyltransferases (Nat)"/>
    <property type="match status" value="1"/>
</dbReference>
<proteinExistence type="predicted"/>
<dbReference type="InterPro" id="IPR050832">
    <property type="entry name" value="Bact_Acetyltransf"/>
</dbReference>
<sequence length="161" mass="17885">MRDPISLELAGPLGGAAADAQRILRSLPRWFGVDSALLQYAQDTQRLPTFWAAERGCAIAFMTLREHFPASWEVHCMAVQADARARGVGRQLHRHAERWLLGQGARHLQVKTVAAGHPSAEYAETRSFYKALGYEELEVFPDLWRPGLPVLQLIKALNGAA</sequence>
<dbReference type="GO" id="GO:0016747">
    <property type="term" value="F:acyltransferase activity, transferring groups other than amino-acyl groups"/>
    <property type="evidence" value="ECO:0007669"/>
    <property type="project" value="InterPro"/>
</dbReference>